<proteinExistence type="inferred from homology"/>
<dbReference type="HAMAP" id="MF_01440">
    <property type="entry name" value="CheD"/>
    <property type="match status" value="1"/>
</dbReference>
<keyword evidence="6" id="KW-1185">Reference proteome</keyword>
<accession>A0A2K9E3J2</accession>
<comment type="similarity">
    <text evidence="3">Belongs to the CheD family.</text>
</comment>
<dbReference type="EC" id="3.5.1.44" evidence="3"/>
<dbReference type="Proteomes" id="UP000233534">
    <property type="component" value="Chromosome"/>
</dbReference>
<dbReference type="PANTHER" id="PTHR35147:SF1">
    <property type="entry name" value="CHEMORECEPTOR GLUTAMINE DEAMIDASE CHED-RELATED"/>
    <property type="match status" value="1"/>
</dbReference>
<gene>
    <name evidence="3 4" type="primary">cheD</name>
    <name evidence="5" type="ORF">B9R14_14500</name>
    <name evidence="4" type="ORF">HVS_10270</name>
</gene>
<dbReference type="Proteomes" id="UP000239720">
    <property type="component" value="Unassembled WGS sequence"/>
</dbReference>
<dbReference type="InterPro" id="IPR011324">
    <property type="entry name" value="Cytotoxic_necrot_fac-like_cat"/>
</dbReference>
<dbReference type="InterPro" id="IPR005659">
    <property type="entry name" value="Chemorcpt_Glu_NH3ase_CheD"/>
</dbReference>
<dbReference type="OrthoDB" id="9807202at2"/>
<dbReference type="EMBL" id="CP025197">
    <property type="protein sequence ID" value="AUG57949.1"/>
    <property type="molecule type" value="Genomic_DNA"/>
</dbReference>
<dbReference type="PANTHER" id="PTHR35147">
    <property type="entry name" value="CHEMORECEPTOR GLUTAMINE DEAMIDASE CHED-RELATED"/>
    <property type="match status" value="1"/>
</dbReference>
<sequence length="161" mass="17225">MENIIRVGMADLAASSHPAKLTTLGLGSCIGIALYDVKTKVVGLAHAMLPDSTQARNRENIAKFVDTSISALISEMEKLGGTKENIIAKLAGGAQMFAFRQSLDLMRIGHRNVVAAKEILNKLKIPIVSEDTGGNHGRTIVLDSETGILRIKTIGYGVKEI</sequence>
<name>A0A2K9E3J2_9FIRM</name>
<evidence type="ECO:0000256" key="2">
    <source>
        <dbReference type="ARBA" id="ARBA00022801"/>
    </source>
</evidence>
<dbReference type="EMBL" id="NEMB01000003">
    <property type="protein sequence ID" value="PQQ67842.1"/>
    <property type="molecule type" value="Genomic_DNA"/>
</dbReference>
<dbReference type="Gene3D" id="3.30.1330.200">
    <property type="match status" value="1"/>
</dbReference>
<dbReference type="CDD" id="cd16352">
    <property type="entry name" value="CheD"/>
    <property type="match status" value="1"/>
</dbReference>
<reference evidence="4 6" key="1">
    <citation type="submission" date="2017-12" db="EMBL/GenBank/DDBJ databases">
        <title>Complete genome sequence of Herbivorax saccincola GGR1, a novel Cellulosome-producing hydrolytic bacterium in a thermophilic biogas plant, established by Illumina and Nanopore MinION sequencing.</title>
        <authorList>
            <person name="Pechtl A."/>
            <person name="Ruckert C."/>
            <person name="Koeck D.E."/>
            <person name="Maus I."/>
            <person name="Winkler A."/>
            <person name="Kalinowski J."/>
            <person name="Puhler A."/>
            <person name="Schwarz W.W."/>
            <person name="Zverlov V.V."/>
            <person name="Schluter A."/>
            <person name="Liebl W."/>
        </authorList>
    </citation>
    <scope>NUCLEOTIDE SEQUENCE [LARGE SCALE GENOMIC DNA]</scope>
    <source>
        <strain evidence="4">GGR1</strain>
        <strain evidence="6">SR1</strain>
    </source>
</reference>
<evidence type="ECO:0000313" key="6">
    <source>
        <dbReference type="Proteomes" id="UP000233534"/>
    </source>
</evidence>
<evidence type="ECO:0000256" key="1">
    <source>
        <dbReference type="ARBA" id="ARBA00022500"/>
    </source>
</evidence>
<comment type="function">
    <text evidence="3">Probably deamidates glutamine residues to glutamate on methyl-accepting chemotaxis receptors (MCPs), playing an important role in chemotaxis.</text>
</comment>
<dbReference type="Pfam" id="PF03975">
    <property type="entry name" value="CheD"/>
    <property type="match status" value="1"/>
</dbReference>
<evidence type="ECO:0000256" key="3">
    <source>
        <dbReference type="HAMAP-Rule" id="MF_01440"/>
    </source>
</evidence>
<organism evidence="4 6">
    <name type="scientific">Acetivibrio saccincola</name>
    <dbReference type="NCBI Taxonomy" id="1677857"/>
    <lineage>
        <taxon>Bacteria</taxon>
        <taxon>Bacillati</taxon>
        <taxon>Bacillota</taxon>
        <taxon>Clostridia</taxon>
        <taxon>Eubacteriales</taxon>
        <taxon>Oscillospiraceae</taxon>
        <taxon>Acetivibrio</taxon>
    </lineage>
</organism>
<dbReference type="GO" id="GO:0006935">
    <property type="term" value="P:chemotaxis"/>
    <property type="evidence" value="ECO:0007669"/>
    <property type="project" value="UniProtKB-UniRule"/>
</dbReference>
<dbReference type="RefSeq" id="WP_101301916.1">
    <property type="nucleotide sequence ID" value="NZ_CP025197.1"/>
</dbReference>
<evidence type="ECO:0000313" key="7">
    <source>
        <dbReference type="Proteomes" id="UP000239720"/>
    </source>
</evidence>
<dbReference type="InterPro" id="IPR038592">
    <property type="entry name" value="CheD-like_sf"/>
</dbReference>
<evidence type="ECO:0000313" key="5">
    <source>
        <dbReference type="EMBL" id="PQQ67842.1"/>
    </source>
</evidence>
<protein>
    <recommendedName>
        <fullName evidence="3">Probable chemoreceptor glutamine deamidase CheD</fullName>
        <ecNumber evidence="3">3.5.1.44</ecNumber>
    </recommendedName>
</protein>
<dbReference type="KEGG" id="hsc:HVS_10270"/>
<keyword evidence="4" id="KW-0675">Receptor</keyword>
<comment type="catalytic activity">
    <reaction evidence="3">
        <text>L-glutaminyl-[protein] + H2O = L-glutamyl-[protein] + NH4(+)</text>
        <dbReference type="Rhea" id="RHEA:16441"/>
        <dbReference type="Rhea" id="RHEA-COMP:10207"/>
        <dbReference type="Rhea" id="RHEA-COMP:10208"/>
        <dbReference type="ChEBI" id="CHEBI:15377"/>
        <dbReference type="ChEBI" id="CHEBI:28938"/>
        <dbReference type="ChEBI" id="CHEBI:29973"/>
        <dbReference type="ChEBI" id="CHEBI:30011"/>
        <dbReference type="EC" id="3.5.1.44"/>
    </reaction>
</comment>
<keyword evidence="2 3" id="KW-0378">Hydrolase</keyword>
<keyword evidence="1 3" id="KW-0145">Chemotaxis</keyword>
<dbReference type="AlphaFoldDB" id="A0A2K9E3J2"/>
<reference evidence="5 7" key="2">
    <citation type="journal article" date="2018" name="Syst. Appl. Microbiol.">
        <title>Characterization and high-quality draft genome sequence of Herbivorax saccincola A7, an anaerobic, alkaliphilic, thermophilic, cellulolytic, and xylanolytic bacterium.</title>
        <authorList>
            <person name="Aikawa S."/>
            <person name="Baramee S."/>
            <person name="Sermsathanaswadi J."/>
            <person name="Thianheng P."/>
            <person name="Tachaapaikoon C."/>
            <person name="Shikata A."/>
            <person name="Waeonukul R."/>
            <person name="Pason P."/>
            <person name="Ratanakhanokchai K."/>
            <person name="Kosugi A."/>
        </authorList>
    </citation>
    <scope>NUCLEOTIDE SEQUENCE [LARGE SCALE GENOMIC DNA]</scope>
    <source>
        <strain evidence="5 7">A7</strain>
    </source>
</reference>
<evidence type="ECO:0000313" key="4">
    <source>
        <dbReference type="EMBL" id="AUG57949.1"/>
    </source>
</evidence>
<dbReference type="SUPFAM" id="SSF64438">
    <property type="entry name" value="CNF1/YfiH-like putative cysteine hydrolases"/>
    <property type="match status" value="1"/>
</dbReference>
<dbReference type="GO" id="GO:0050568">
    <property type="term" value="F:protein-glutamine glutaminase activity"/>
    <property type="evidence" value="ECO:0007669"/>
    <property type="project" value="UniProtKB-UniRule"/>
</dbReference>